<dbReference type="Proteomes" id="UP000050417">
    <property type="component" value="Unassembled WGS sequence"/>
</dbReference>
<proteinExistence type="predicted"/>
<dbReference type="InterPro" id="IPR006674">
    <property type="entry name" value="HD_domain"/>
</dbReference>
<dbReference type="Gene3D" id="1.10.3210.10">
    <property type="entry name" value="Hypothetical protein af1432"/>
    <property type="match status" value="1"/>
</dbReference>
<dbReference type="Pfam" id="PF01966">
    <property type="entry name" value="HD"/>
    <property type="match status" value="1"/>
</dbReference>
<dbReference type="SUPFAM" id="SSF109604">
    <property type="entry name" value="HD-domain/PDEase-like"/>
    <property type="match status" value="1"/>
</dbReference>
<keyword evidence="2" id="KW-0378">Hydrolase</keyword>
<gene>
    <name evidence="2" type="ORF">ADN00_08400</name>
</gene>
<dbReference type="NCBIfam" id="TIGR00277">
    <property type="entry name" value="HDIG"/>
    <property type="match status" value="1"/>
</dbReference>
<dbReference type="OrthoDB" id="9801160at2"/>
<dbReference type="PANTHER" id="PTHR38659:SF2">
    <property type="entry name" value="HDIG DOMAIN PROTEIN"/>
    <property type="match status" value="1"/>
</dbReference>
<reference evidence="2 3" key="1">
    <citation type="submission" date="2015-07" db="EMBL/GenBank/DDBJ databases">
        <title>Genome sequence of Ornatilinea apprima DSM 23815.</title>
        <authorList>
            <person name="Hemp J."/>
            <person name="Ward L.M."/>
            <person name="Pace L.A."/>
            <person name="Fischer W.W."/>
        </authorList>
    </citation>
    <scope>NUCLEOTIDE SEQUENCE [LARGE SCALE GENOMIC DNA]</scope>
    <source>
        <strain evidence="2 3">P3M-1</strain>
    </source>
</reference>
<keyword evidence="3" id="KW-1185">Reference proteome</keyword>
<evidence type="ECO:0000259" key="1">
    <source>
        <dbReference type="Pfam" id="PF01966"/>
    </source>
</evidence>
<dbReference type="PATRIC" id="fig|1134406.4.peg.682"/>
<dbReference type="PANTHER" id="PTHR38659">
    <property type="entry name" value="METAL-DEPENDENT PHOSPHOHYDROLASE"/>
    <property type="match status" value="1"/>
</dbReference>
<evidence type="ECO:0000313" key="3">
    <source>
        <dbReference type="Proteomes" id="UP000050417"/>
    </source>
</evidence>
<organism evidence="2 3">
    <name type="scientific">Ornatilinea apprima</name>
    <dbReference type="NCBI Taxonomy" id="1134406"/>
    <lineage>
        <taxon>Bacteria</taxon>
        <taxon>Bacillati</taxon>
        <taxon>Chloroflexota</taxon>
        <taxon>Anaerolineae</taxon>
        <taxon>Anaerolineales</taxon>
        <taxon>Anaerolineaceae</taxon>
        <taxon>Ornatilinea</taxon>
    </lineage>
</organism>
<protein>
    <submittedName>
        <fullName evidence="2">HAD family hydrolase</fullName>
    </submittedName>
</protein>
<sequence>MQPNPVYTRDAALQIVQEYIQSHNLINHMLSVEAAMRFYARYFHEDEDLWGITGLLHDFDWEKYPTLDQHGVAGAPILRERGVPEVIVQAILSHVDSSGVARETTLQKALFACDEITGLITAVALVRPSRSLMDLTSKSVKKKWKDKAFAAGANRDEIEHATQELGIDLWQHVDNVILAMREIASQLGLAGETTPSVE</sequence>
<dbReference type="STRING" id="1134406.ADN00_08400"/>
<dbReference type="RefSeq" id="WP_075062538.1">
    <property type="nucleotide sequence ID" value="NZ_LGCL01000021.1"/>
</dbReference>
<dbReference type="AlphaFoldDB" id="A0A0P6XDT9"/>
<name>A0A0P6XDT9_9CHLR</name>
<comment type="caution">
    <text evidence="2">The sequence shown here is derived from an EMBL/GenBank/DDBJ whole genome shotgun (WGS) entry which is preliminary data.</text>
</comment>
<feature type="domain" description="HD" evidence="1">
    <location>
        <begin position="26"/>
        <end position="115"/>
    </location>
</feature>
<evidence type="ECO:0000313" key="2">
    <source>
        <dbReference type="EMBL" id="KPL77886.1"/>
    </source>
</evidence>
<accession>A0A0P6XDT9</accession>
<dbReference type="GO" id="GO:0016787">
    <property type="term" value="F:hydrolase activity"/>
    <property type="evidence" value="ECO:0007669"/>
    <property type="project" value="UniProtKB-KW"/>
</dbReference>
<dbReference type="InterPro" id="IPR006675">
    <property type="entry name" value="HDIG_dom"/>
</dbReference>
<dbReference type="EMBL" id="LGCL01000021">
    <property type="protein sequence ID" value="KPL77886.1"/>
    <property type="molecule type" value="Genomic_DNA"/>
</dbReference>